<keyword evidence="1" id="KW-0539">Nucleus</keyword>
<name>A0A6A6H8A5_VIRVR</name>
<evidence type="ECO:0000313" key="4">
    <source>
        <dbReference type="EMBL" id="KAF2234275.1"/>
    </source>
</evidence>
<keyword evidence="5" id="KW-1185">Reference proteome</keyword>
<dbReference type="PROSITE" id="PS50048">
    <property type="entry name" value="ZN2_CY6_FUNGAL_2"/>
    <property type="match status" value="1"/>
</dbReference>
<accession>A0A6A6H8A5</accession>
<feature type="compositionally biased region" description="Basic residues" evidence="2">
    <location>
        <begin position="70"/>
        <end position="80"/>
    </location>
</feature>
<dbReference type="InterPro" id="IPR036864">
    <property type="entry name" value="Zn2-C6_fun-type_DNA-bd_sf"/>
</dbReference>
<sequence length="119" mass="13310">MVSSASVPPALTRKWKSHDPGHQRTSSPSPPQAAKPNAACDSCGTARIKCKDRLTCERCQKLRVPCRYSLPRRRGRKKRPQNVSKYPQPRQRSALSSLSATETENSRNPREADSPVEIE</sequence>
<dbReference type="Pfam" id="PF00172">
    <property type="entry name" value="Zn_clus"/>
    <property type="match status" value="1"/>
</dbReference>
<dbReference type="GO" id="GO:0008270">
    <property type="term" value="F:zinc ion binding"/>
    <property type="evidence" value="ECO:0007669"/>
    <property type="project" value="InterPro"/>
</dbReference>
<dbReference type="SUPFAM" id="SSF57701">
    <property type="entry name" value="Zn2/Cys6 DNA-binding domain"/>
    <property type="match status" value="1"/>
</dbReference>
<feature type="region of interest" description="Disordered" evidence="2">
    <location>
        <begin position="1"/>
        <end position="39"/>
    </location>
</feature>
<evidence type="ECO:0000256" key="1">
    <source>
        <dbReference type="ARBA" id="ARBA00023242"/>
    </source>
</evidence>
<dbReference type="GO" id="GO:0000981">
    <property type="term" value="F:DNA-binding transcription factor activity, RNA polymerase II-specific"/>
    <property type="evidence" value="ECO:0007669"/>
    <property type="project" value="InterPro"/>
</dbReference>
<dbReference type="AlphaFoldDB" id="A0A6A6H8A5"/>
<evidence type="ECO:0000259" key="3">
    <source>
        <dbReference type="PROSITE" id="PS50048"/>
    </source>
</evidence>
<feature type="compositionally biased region" description="Basic and acidic residues" evidence="2">
    <location>
        <begin position="104"/>
        <end position="113"/>
    </location>
</feature>
<feature type="domain" description="Zn(2)-C6 fungal-type" evidence="3">
    <location>
        <begin position="39"/>
        <end position="68"/>
    </location>
</feature>
<feature type="region of interest" description="Disordered" evidence="2">
    <location>
        <begin position="69"/>
        <end position="119"/>
    </location>
</feature>
<dbReference type="Gene3D" id="4.10.240.10">
    <property type="entry name" value="Zn(2)-C6 fungal-type DNA-binding domain"/>
    <property type="match status" value="1"/>
</dbReference>
<dbReference type="Proteomes" id="UP000800092">
    <property type="component" value="Unassembled WGS sequence"/>
</dbReference>
<proteinExistence type="predicted"/>
<evidence type="ECO:0000313" key="5">
    <source>
        <dbReference type="Proteomes" id="UP000800092"/>
    </source>
</evidence>
<protein>
    <recommendedName>
        <fullName evidence="3">Zn(2)-C6 fungal-type domain-containing protein</fullName>
    </recommendedName>
</protein>
<gene>
    <name evidence="4" type="ORF">EV356DRAFT_176987</name>
</gene>
<feature type="compositionally biased region" description="Polar residues" evidence="2">
    <location>
        <begin position="81"/>
        <end position="103"/>
    </location>
</feature>
<dbReference type="InterPro" id="IPR001138">
    <property type="entry name" value="Zn2Cys6_DnaBD"/>
</dbReference>
<organism evidence="4 5">
    <name type="scientific">Viridothelium virens</name>
    <name type="common">Speckled blister lichen</name>
    <name type="synonym">Trypethelium virens</name>
    <dbReference type="NCBI Taxonomy" id="1048519"/>
    <lineage>
        <taxon>Eukaryota</taxon>
        <taxon>Fungi</taxon>
        <taxon>Dikarya</taxon>
        <taxon>Ascomycota</taxon>
        <taxon>Pezizomycotina</taxon>
        <taxon>Dothideomycetes</taxon>
        <taxon>Dothideomycetes incertae sedis</taxon>
        <taxon>Trypetheliales</taxon>
        <taxon>Trypetheliaceae</taxon>
        <taxon>Viridothelium</taxon>
    </lineage>
</organism>
<reference evidence="4" key="1">
    <citation type="journal article" date="2020" name="Stud. Mycol.">
        <title>101 Dothideomycetes genomes: a test case for predicting lifestyles and emergence of pathogens.</title>
        <authorList>
            <person name="Haridas S."/>
            <person name="Albert R."/>
            <person name="Binder M."/>
            <person name="Bloem J."/>
            <person name="Labutti K."/>
            <person name="Salamov A."/>
            <person name="Andreopoulos B."/>
            <person name="Baker S."/>
            <person name="Barry K."/>
            <person name="Bills G."/>
            <person name="Bluhm B."/>
            <person name="Cannon C."/>
            <person name="Castanera R."/>
            <person name="Culley D."/>
            <person name="Daum C."/>
            <person name="Ezra D."/>
            <person name="Gonzalez J."/>
            <person name="Henrissat B."/>
            <person name="Kuo A."/>
            <person name="Liang C."/>
            <person name="Lipzen A."/>
            <person name="Lutzoni F."/>
            <person name="Magnuson J."/>
            <person name="Mondo S."/>
            <person name="Nolan M."/>
            <person name="Ohm R."/>
            <person name="Pangilinan J."/>
            <person name="Park H.-J."/>
            <person name="Ramirez L."/>
            <person name="Alfaro M."/>
            <person name="Sun H."/>
            <person name="Tritt A."/>
            <person name="Yoshinaga Y."/>
            <person name="Zwiers L.-H."/>
            <person name="Turgeon B."/>
            <person name="Goodwin S."/>
            <person name="Spatafora J."/>
            <person name="Crous P."/>
            <person name="Grigoriev I."/>
        </authorList>
    </citation>
    <scope>NUCLEOTIDE SEQUENCE</scope>
    <source>
        <strain evidence="4">Tuck. ex Michener</strain>
    </source>
</reference>
<evidence type="ECO:0000256" key="2">
    <source>
        <dbReference type="SAM" id="MobiDB-lite"/>
    </source>
</evidence>
<dbReference type="EMBL" id="ML991800">
    <property type="protein sequence ID" value="KAF2234275.1"/>
    <property type="molecule type" value="Genomic_DNA"/>
</dbReference>